<name>A0A9W7ADP4_9STRA</name>
<proteinExistence type="predicted"/>
<evidence type="ECO:0000313" key="2">
    <source>
        <dbReference type="Proteomes" id="UP001165122"/>
    </source>
</evidence>
<protein>
    <submittedName>
        <fullName evidence="1">Uncharacterized protein</fullName>
    </submittedName>
</protein>
<reference evidence="2" key="1">
    <citation type="journal article" date="2023" name="Commun. Biol.">
        <title>Genome analysis of Parmales, the sister group of diatoms, reveals the evolutionary specialization of diatoms from phago-mixotrophs to photoautotrophs.</title>
        <authorList>
            <person name="Ban H."/>
            <person name="Sato S."/>
            <person name="Yoshikawa S."/>
            <person name="Yamada K."/>
            <person name="Nakamura Y."/>
            <person name="Ichinomiya M."/>
            <person name="Sato N."/>
            <person name="Blanc-Mathieu R."/>
            <person name="Endo H."/>
            <person name="Kuwata A."/>
            <person name="Ogata H."/>
        </authorList>
    </citation>
    <scope>NUCLEOTIDE SEQUENCE [LARGE SCALE GENOMIC DNA]</scope>
    <source>
        <strain evidence="2">NIES 3700</strain>
    </source>
</reference>
<dbReference type="EMBL" id="BRXW01000561">
    <property type="protein sequence ID" value="GMH66474.1"/>
    <property type="molecule type" value="Genomic_DNA"/>
</dbReference>
<dbReference type="InterPro" id="IPR029063">
    <property type="entry name" value="SAM-dependent_MTases_sf"/>
</dbReference>
<dbReference type="OrthoDB" id="46564at2759"/>
<accession>A0A9W7ADP4</accession>
<gene>
    <name evidence="1" type="ORF">TrLO_g10125</name>
</gene>
<sequence>MEECWPRGAAVGRLAPLQISTRPARWFGSLGSGVGLPNATVLDYYAKFKDRISFRASDGHEAFITTGEGEAGILFRNLEKYEQNAKAIPLLWGKTEDVFNALPSYDVLFAAGLLQWPAVVEPLAMTVHALLHPGKGAEPKIYVNQETNEVVYEKPKKK</sequence>
<comment type="caution">
    <text evidence="1">The sequence shown here is derived from an EMBL/GenBank/DDBJ whole genome shotgun (WGS) entry which is preliminary data.</text>
</comment>
<evidence type="ECO:0000313" key="1">
    <source>
        <dbReference type="EMBL" id="GMH66474.1"/>
    </source>
</evidence>
<dbReference type="Gene3D" id="3.40.50.150">
    <property type="entry name" value="Vaccinia Virus protein VP39"/>
    <property type="match status" value="1"/>
</dbReference>
<dbReference type="AlphaFoldDB" id="A0A9W7ADP4"/>
<organism evidence="1 2">
    <name type="scientific">Triparma laevis f. longispina</name>
    <dbReference type="NCBI Taxonomy" id="1714387"/>
    <lineage>
        <taxon>Eukaryota</taxon>
        <taxon>Sar</taxon>
        <taxon>Stramenopiles</taxon>
        <taxon>Ochrophyta</taxon>
        <taxon>Bolidophyceae</taxon>
        <taxon>Parmales</taxon>
        <taxon>Triparmaceae</taxon>
        <taxon>Triparma</taxon>
    </lineage>
</organism>
<keyword evidence="2" id="KW-1185">Reference proteome</keyword>
<dbReference type="Proteomes" id="UP001165122">
    <property type="component" value="Unassembled WGS sequence"/>
</dbReference>